<evidence type="ECO:0000313" key="1">
    <source>
        <dbReference type="EMBL" id="RKN80731.1"/>
    </source>
</evidence>
<dbReference type="RefSeq" id="WP_120748986.1">
    <property type="nucleotide sequence ID" value="NZ_RBAH01000014.1"/>
</dbReference>
<reference evidence="1 2" key="1">
    <citation type="journal article" date="2007" name="Int. J. Syst. Evol. Microbiol.">
        <title>Paenibacillus ginsengarvi sp. nov., isolated from soil from ginseng cultivation.</title>
        <authorList>
            <person name="Yoon M.H."/>
            <person name="Ten L.N."/>
            <person name="Im W.T."/>
        </authorList>
    </citation>
    <scope>NUCLEOTIDE SEQUENCE [LARGE SCALE GENOMIC DNA]</scope>
    <source>
        <strain evidence="1 2">KCTC 13059</strain>
    </source>
</reference>
<accession>A0A3B0C868</accession>
<dbReference type="InterPro" id="IPR044924">
    <property type="entry name" value="HAD-SF_hydro_IA_REG-2-like_cap"/>
</dbReference>
<dbReference type="InterPro" id="IPR006439">
    <property type="entry name" value="HAD-SF_hydro_IA"/>
</dbReference>
<dbReference type="SFLD" id="SFLDS00003">
    <property type="entry name" value="Haloacid_Dehalogenase"/>
    <property type="match status" value="1"/>
</dbReference>
<dbReference type="Pfam" id="PF00702">
    <property type="entry name" value="Hydrolase"/>
    <property type="match status" value="1"/>
</dbReference>
<dbReference type="InterPro" id="IPR051828">
    <property type="entry name" value="HAD-like_hydrolase_domain"/>
</dbReference>
<dbReference type="PRINTS" id="PR00413">
    <property type="entry name" value="HADHALOGNASE"/>
</dbReference>
<name>A0A3B0C868_9BACL</name>
<protein>
    <submittedName>
        <fullName evidence="1">HAD family hydrolase</fullName>
    </submittedName>
</protein>
<dbReference type="SFLD" id="SFLDG01129">
    <property type="entry name" value="C1.5:_HAD__Beta-PGM__Phosphata"/>
    <property type="match status" value="1"/>
</dbReference>
<dbReference type="EMBL" id="RBAH01000014">
    <property type="protein sequence ID" value="RKN80731.1"/>
    <property type="molecule type" value="Genomic_DNA"/>
</dbReference>
<proteinExistence type="predicted"/>
<dbReference type="InterPro" id="IPR023214">
    <property type="entry name" value="HAD_sf"/>
</dbReference>
<dbReference type="Gene3D" id="1.10.150.720">
    <property type="entry name" value="Haloacid dehalogenase-like hydrolase"/>
    <property type="match status" value="1"/>
</dbReference>
<evidence type="ECO:0000313" key="2">
    <source>
        <dbReference type="Proteomes" id="UP000282311"/>
    </source>
</evidence>
<dbReference type="Gene3D" id="3.40.50.1000">
    <property type="entry name" value="HAD superfamily/HAD-like"/>
    <property type="match status" value="1"/>
</dbReference>
<dbReference type="InterPro" id="IPR036412">
    <property type="entry name" value="HAD-like_sf"/>
</dbReference>
<dbReference type="NCBIfam" id="TIGR01549">
    <property type="entry name" value="HAD-SF-IA-v1"/>
    <property type="match status" value="1"/>
</dbReference>
<keyword evidence="1" id="KW-0378">Hydrolase</keyword>
<dbReference type="PANTHER" id="PTHR46191">
    <property type="match status" value="1"/>
</dbReference>
<dbReference type="GO" id="GO:0016787">
    <property type="term" value="F:hydrolase activity"/>
    <property type="evidence" value="ECO:0007669"/>
    <property type="project" value="UniProtKB-KW"/>
</dbReference>
<sequence length="234" mass="26485">MNVSLQGVKIILFDAGDTLLTIPGARDILQRYLAEKELHRDSEKIGFLFDEAFRKFYYEKQSDGTELCSPESDRLFWAGIYSYVLNGLGVDEHHDEEIIHRWSHELYDVFTSPEPYELFGDVIESLKRLKGAGYRLGIVSNFAPTLKAILRHKGILDYFDPVIVSTEVGLEKPNPAIFRLALQEAGAAAEETLYIGDHDKNDIWAPNQIGIRAVKIKRYAYMTGDGIVSLEELG</sequence>
<dbReference type="PANTHER" id="PTHR46191:SF2">
    <property type="entry name" value="HALOACID DEHALOGENASE-LIKE HYDROLASE DOMAIN-CONTAINING PROTEIN 3"/>
    <property type="match status" value="1"/>
</dbReference>
<comment type="caution">
    <text evidence="1">The sequence shown here is derived from an EMBL/GenBank/DDBJ whole genome shotgun (WGS) entry which is preliminary data.</text>
</comment>
<dbReference type="OrthoDB" id="9809962at2"/>
<organism evidence="1 2">
    <name type="scientific">Paenibacillus ginsengarvi</name>
    <dbReference type="NCBI Taxonomy" id="400777"/>
    <lineage>
        <taxon>Bacteria</taxon>
        <taxon>Bacillati</taxon>
        <taxon>Bacillota</taxon>
        <taxon>Bacilli</taxon>
        <taxon>Bacillales</taxon>
        <taxon>Paenibacillaceae</taxon>
        <taxon>Paenibacillus</taxon>
    </lineage>
</organism>
<dbReference type="AlphaFoldDB" id="A0A3B0C868"/>
<dbReference type="Proteomes" id="UP000282311">
    <property type="component" value="Unassembled WGS sequence"/>
</dbReference>
<gene>
    <name evidence="1" type="ORF">D7M11_19865</name>
</gene>
<keyword evidence="2" id="KW-1185">Reference proteome</keyword>
<dbReference type="SUPFAM" id="SSF56784">
    <property type="entry name" value="HAD-like"/>
    <property type="match status" value="1"/>
</dbReference>